<feature type="non-terminal residue" evidence="1">
    <location>
        <position position="123"/>
    </location>
</feature>
<dbReference type="AlphaFoldDB" id="A0AAW0CW75"/>
<gene>
    <name evidence="1" type="ORF">R3P38DRAFT_2889653</name>
</gene>
<reference evidence="1 2" key="1">
    <citation type="journal article" date="2024" name="J Genomics">
        <title>Draft genome sequencing and assembly of Favolaschia claudopus CIRM-BRFM 2984 isolated from oak limbs.</title>
        <authorList>
            <person name="Navarro D."/>
            <person name="Drula E."/>
            <person name="Chaduli D."/>
            <person name="Cazenave R."/>
            <person name="Ahrendt S."/>
            <person name="Wang J."/>
            <person name="Lipzen A."/>
            <person name="Daum C."/>
            <person name="Barry K."/>
            <person name="Grigoriev I.V."/>
            <person name="Favel A."/>
            <person name="Rosso M.N."/>
            <person name="Martin F."/>
        </authorList>
    </citation>
    <scope>NUCLEOTIDE SEQUENCE [LARGE SCALE GENOMIC DNA]</scope>
    <source>
        <strain evidence="1 2">CIRM-BRFM 2984</strain>
    </source>
</reference>
<feature type="non-terminal residue" evidence="1">
    <location>
        <position position="1"/>
    </location>
</feature>
<name>A0AAW0CW75_9AGAR</name>
<comment type="caution">
    <text evidence="1">The sequence shown here is derived from an EMBL/GenBank/DDBJ whole genome shotgun (WGS) entry which is preliminary data.</text>
</comment>
<dbReference type="Proteomes" id="UP001362999">
    <property type="component" value="Unassembled WGS sequence"/>
</dbReference>
<evidence type="ECO:0000313" key="2">
    <source>
        <dbReference type="Proteomes" id="UP001362999"/>
    </source>
</evidence>
<organism evidence="1 2">
    <name type="scientific">Favolaschia claudopus</name>
    <dbReference type="NCBI Taxonomy" id="2862362"/>
    <lineage>
        <taxon>Eukaryota</taxon>
        <taxon>Fungi</taxon>
        <taxon>Dikarya</taxon>
        <taxon>Basidiomycota</taxon>
        <taxon>Agaricomycotina</taxon>
        <taxon>Agaricomycetes</taxon>
        <taxon>Agaricomycetidae</taxon>
        <taxon>Agaricales</taxon>
        <taxon>Marasmiineae</taxon>
        <taxon>Mycenaceae</taxon>
        <taxon>Favolaschia</taxon>
    </lineage>
</organism>
<evidence type="ECO:0000313" key="1">
    <source>
        <dbReference type="EMBL" id="KAK7042305.1"/>
    </source>
</evidence>
<accession>A0AAW0CW75</accession>
<dbReference type="EMBL" id="JAWWNJ010000013">
    <property type="protein sequence ID" value="KAK7042305.1"/>
    <property type="molecule type" value="Genomic_DNA"/>
</dbReference>
<protein>
    <submittedName>
        <fullName evidence="1">Uncharacterized protein</fullName>
    </submittedName>
</protein>
<sequence>PYLLLLQPALSSSPHAALNRPHSSCMPPKARMPFTTAEKTSVDIEAAGGCLVPGESMDGPMPDLSAKKTRRGVYADYRRWFSFKAPAVPVMEKDHLEDLEPRNRGSKFEQRLQVGSWCAMAVL</sequence>
<keyword evidence="2" id="KW-1185">Reference proteome</keyword>
<proteinExistence type="predicted"/>